<evidence type="ECO:0000313" key="1">
    <source>
        <dbReference type="EMBL" id="ABI69105.1"/>
    </source>
</evidence>
<dbReference type="SMR" id="Q0AVZ9"/>
<evidence type="ECO:0008006" key="3">
    <source>
        <dbReference type="Google" id="ProtNLM"/>
    </source>
</evidence>
<dbReference type="STRING" id="335541.Swol_1807"/>
<protein>
    <recommendedName>
        <fullName evidence="3">CRISPR-associated protein</fullName>
    </recommendedName>
</protein>
<keyword evidence="2" id="KW-1185">Reference proteome</keyword>
<dbReference type="GO" id="GO:0043571">
    <property type="term" value="P:maintenance of CRISPR repeat elements"/>
    <property type="evidence" value="ECO:0007669"/>
    <property type="project" value="InterPro"/>
</dbReference>
<dbReference type="Proteomes" id="UP000001968">
    <property type="component" value="Chromosome"/>
</dbReference>
<proteinExistence type="predicted"/>
<reference evidence="2" key="1">
    <citation type="journal article" date="2010" name="Environ. Microbiol.">
        <title>The genome of Syntrophomonas wolfei: new insights into syntrophic metabolism and biohydrogen production.</title>
        <authorList>
            <person name="Sieber J.R."/>
            <person name="Sims D.R."/>
            <person name="Han C."/>
            <person name="Kim E."/>
            <person name="Lykidis A."/>
            <person name="Lapidus A.L."/>
            <person name="McDonnald E."/>
            <person name="Rohlin L."/>
            <person name="Culley D.E."/>
            <person name="Gunsalus R."/>
            <person name="McInerney M.J."/>
        </authorList>
    </citation>
    <scope>NUCLEOTIDE SEQUENCE [LARGE SCALE GENOMIC DNA]</scope>
    <source>
        <strain evidence="2">DSM 2245B / Goettingen</strain>
    </source>
</reference>
<dbReference type="HOGENOM" id="CLU_078173_0_0_9"/>
<name>Q0AVZ9_SYNWW</name>
<dbReference type="AlphaFoldDB" id="Q0AVZ9"/>
<accession>Q0AVZ9</accession>
<dbReference type="EMBL" id="CP000448">
    <property type="protein sequence ID" value="ABI69105.1"/>
    <property type="molecule type" value="Genomic_DNA"/>
</dbReference>
<gene>
    <name evidence="1" type="ordered locus">Swol_1807</name>
</gene>
<dbReference type="Pfam" id="PF05107">
    <property type="entry name" value="Cas_Cas7"/>
    <property type="match status" value="1"/>
</dbReference>
<dbReference type="eggNOG" id="COG3649">
    <property type="taxonomic scope" value="Bacteria"/>
</dbReference>
<evidence type="ECO:0000313" key="2">
    <source>
        <dbReference type="Proteomes" id="UP000001968"/>
    </source>
</evidence>
<dbReference type="KEGG" id="swo:Swol_1807"/>
<dbReference type="InterPro" id="IPR006482">
    <property type="entry name" value="Cas7_Csh2/Csh2"/>
</dbReference>
<dbReference type="RefSeq" id="WP_011641200.1">
    <property type="nucleotide sequence ID" value="NC_008346.1"/>
</dbReference>
<sequence length="324" mass="36574">MIKNNRVYGIIGVGAYMANFNADLSGYPKTTTNNDIFGSDKALKYPMKRMWLIEGDKVFYIKSMTIAKSKKDKEMEILQPKDLIERYEDLFGKEWDANLTVKDVAKDLFSTVDIMNFGATFTGSESESKTAKKKIGHNISITGAVQINQGFNLYEKTNVLVQDILSPFRNPNDKSEDKTATSIGTKIVTDEAHYVYSFSVNPANYADYLGLIDGFEGYTTEAYEKFKRAARVATTAFNTNSKSGCENELALFIELKEDSKLFLANLDRYVEVRKKEKQTLYDLSKLAEIIAPQQEEIQSIELFHNPISVEVNYGSLPCTVNSIF</sequence>
<organism evidence="1 2">
    <name type="scientific">Syntrophomonas wolfei subsp. wolfei (strain DSM 2245B / Goettingen)</name>
    <dbReference type="NCBI Taxonomy" id="335541"/>
    <lineage>
        <taxon>Bacteria</taxon>
        <taxon>Bacillati</taxon>
        <taxon>Bacillota</taxon>
        <taxon>Clostridia</taxon>
        <taxon>Eubacteriales</taxon>
        <taxon>Syntrophomonadaceae</taxon>
        <taxon>Syntrophomonas</taxon>
    </lineage>
</organism>